<evidence type="ECO:0000256" key="6">
    <source>
        <dbReference type="ARBA" id="ARBA00023034"/>
    </source>
</evidence>
<dbReference type="InterPro" id="IPR048680">
    <property type="entry name" value="COG4_N"/>
</dbReference>
<reference evidence="10" key="1">
    <citation type="submission" date="2021-12" db="EMBL/GenBank/DDBJ databases">
        <authorList>
            <person name="King R."/>
        </authorList>
    </citation>
    <scope>NUCLEOTIDE SEQUENCE</scope>
</reference>
<evidence type="ECO:0000256" key="7">
    <source>
        <dbReference type="ARBA" id="ARBA00023136"/>
    </source>
</evidence>
<dbReference type="Pfam" id="PF20663">
    <property type="entry name" value="COG4_N"/>
    <property type="match status" value="1"/>
</dbReference>
<gene>
    <name evidence="10" type="ORF">CINC_LOCUS10771</name>
</gene>
<dbReference type="AlphaFoldDB" id="A0A9P0FZ53"/>
<keyword evidence="7" id="KW-0472">Membrane</keyword>
<keyword evidence="5" id="KW-0653">Protein transport</keyword>
<feature type="domain" description="COG4 transport protein middle alpha-helical bundle" evidence="9">
    <location>
        <begin position="160"/>
        <end position="834"/>
    </location>
</feature>
<dbReference type="EMBL" id="LR824007">
    <property type="protein sequence ID" value="CAH0603579.1"/>
    <property type="molecule type" value="Genomic_DNA"/>
</dbReference>
<dbReference type="GO" id="GO:0006890">
    <property type="term" value="P:retrograde vesicle-mediated transport, Golgi to endoplasmic reticulum"/>
    <property type="evidence" value="ECO:0007669"/>
    <property type="project" value="TreeGrafter"/>
</dbReference>
<dbReference type="Proteomes" id="UP001154114">
    <property type="component" value="Chromosome 4"/>
</dbReference>
<evidence type="ECO:0000256" key="3">
    <source>
        <dbReference type="ARBA" id="ARBA00020975"/>
    </source>
</evidence>
<dbReference type="InterPro" id="IPR013167">
    <property type="entry name" value="COG4_M"/>
</dbReference>
<sequence>MSLSLLLEKYDVSTDEGLQKALNEIEKEEAEVDEALSGVLSRACSLEGKLRTASQAYTKLGEVKADAQVAADMVDKTAGLARDVSAKVRQLDLARSRVAECQRRVHDLIDLQLCSAGVEAAIKAHDYETGAGHVSRFLSMDPGSVAAARARGAPDPRDAMTRAANTLREHLVRKFEEAARKEDEASVERLFKLFPQIGRAEEGVDLLAKFLATQTEAAIRRACVVSGAGSEAAVFADAVTRVVEAAGAGLERARRTAAPHAPALLHRALKAIQPAVCIVSIACVVSGAGSEAAVFADAVTRVVEAAGAGLERARRTAAPHAPALLHRALKAIQPAVCIVSIACVVSGAGSEAAVFADAVTRVVEAAGAGLERARRTAAPHAPALLHRALKAIQPAVCIVSIACVVSGAGSEAAVFADAVTRVVEAAGAGLERARRTAAPHAPALLHRALKAIQPAVCIVSIACVVSGAGSEAAVFADAVTRVVEAAGAGLERARRTAAPHAPALLHRALKAIQPAVCIVSIACVVSGAGSEAAVFADAVTRVVEAAGAGLERARRTAAPHAPALLHRALKAIQPAVCIVSIACVVSGAGSEAAVFADAVTRVVEAAGAGLERARRTAAPHAPALLHRALKAIQPAVCIVSIACVVSGAGSEAAVFADAVTRVCAGVRRVYNEMVISRRLESSPRAGSSPLSAEPVLAELALTHSRISLYFTFVRRKAEVDTAGVKEAEKKVCIDAVEKIIAECDLMRTAQDILAHYLALERYFLEESVNKALKMATPQAGATTSSLVDDVFFIARKVIRRAVSSGSVDGACAVLNEVSAQLELGAAGALRRWLRAPPHEPLPLAAPRDARALLDAGAELVGRLNRDVDAHRMLYLAHMNEAEAGAEWSERLASEALAAAGTLARRAAERDKLASCAAGLAGAAAAFRAAHELALAALAAALQPRLAAWAQRLADPAPHTEDMEDDADALPQALEQFTENARAQISSRSVDTLLLTALAEIAARAESAILHNKYDREGGLAVERRARRLASWAGSSAGAARERCARLTQAGGLLALELPQHARDALPAARRLTAPEAKDILARRSDFKMEDIKRLKL</sequence>
<protein>
    <recommendedName>
        <fullName evidence="3">Conserved oligomeric Golgi complex subunit 4</fullName>
    </recommendedName>
    <alternativeName>
        <fullName evidence="8">Component of oligomeric Golgi complex 4</fullName>
    </alternativeName>
</protein>
<evidence type="ECO:0000256" key="2">
    <source>
        <dbReference type="ARBA" id="ARBA00009215"/>
    </source>
</evidence>
<comment type="subcellular location">
    <subcellularLocation>
        <location evidence="1">Golgi apparatus membrane</location>
        <topology evidence="1">Peripheral membrane protein</topology>
    </subcellularLocation>
</comment>
<name>A0A9P0FZ53_CHRIL</name>
<dbReference type="OrthoDB" id="47059at2759"/>
<evidence type="ECO:0000256" key="5">
    <source>
        <dbReference type="ARBA" id="ARBA00022927"/>
    </source>
</evidence>
<dbReference type="Pfam" id="PF08318">
    <property type="entry name" value="COG4_m"/>
    <property type="match status" value="1"/>
</dbReference>
<dbReference type="GO" id="GO:0007030">
    <property type="term" value="P:Golgi organization"/>
    <property type="evidence" value="ECO:0007669"/>
    <property type="project" value="TreeGrafter"/>
</dbReference>
<dbReference type="Pfam" id="PF20662">
    <property type="entry name" value="COG4_C"/>
    <property type="match status" value="1"/>
</dbReference>
<dbReference type="InterPro" id="IPR048684">
    <property type="entry name" value="COG4_C"/>
</dbReference>
<evidence type="ECO:0000313" key="11">
    <source>
        <dbReference type="Proteomes" id="UP001154114"/>
    </source>
</evidence>
<dbReference type="GO" id="GO:0017119">
    <property type="term" value="C:Golgi transport complex"/>
    <property type="evidence" value="ECO:0007669"/>
    <property type="project" value="TreeGrafter"/>
</dbReference>
<evidence type="ECO:0000313" key="10">
    <source>
        <dbReference type="EMBL" id="CAH0603579.1"/>
    </source>
</evidence>
<keyword evidence="11" id="KW-1185">Reference proteome</keyword>
<keyword evidence="4" id="KW-0813">Transport</keyword>
<proteinExistence type="inferred from homology"/>
<dbReference type="Gene3D" id="1.20.58.1970">
    <property type="match status" value="1"/>
</dbReference>
<comment type="similarity">
    <text evidence="2">Belongs to the COG4 family.</text>
</comment>
<organism evidence="10 11">
    <name type="scientific">Chrysodeixis includens</name>
    <name type="common">Soybean looper</name>
    <name type="synonym">Pseudoplusia includens</name>
    <dbReference type="NCBI Taxonomy" id="689277"/>
    <lineage>
        <taxon>Eukaryota</taxon>
        <taxon>Metazoa</taxon>
        <taxon>Ecdysozoa</taxon>
        <taxon>Arthropoda</taxon>
        <taxon>Hexapoda</taxon>
        <taxon>Insecta</taxon>
        <taxon>Pterygota</taxon>
        <taxon>Neoptera</taxon>
        <taxon>Endopterygota</taxon>
        <taxon>Lepidoptera</taxon>
        <taxon>Glossata</taxon>
        <taxon>Ditrysia</taxon>
        <taxon>Noctuoidea</taxon>
        <taxon>Noctuidae</taxon>
        <taxon>Plusiinae</taxon>
        <taxon>Chrysodeixis</taxon>
    </lineage>
</organism>
<evidence type="ECO:0000256" key="8">
    <source>
        <dbReference type="ARBA" id="ARBA00031340"/>
    </source>
</evidence>
<accession>A0A9P0FZ53</accession>
<dbReference type="GO" id="GO:0015031">
    <property type="term" value="P:protein transport"/>
    <property type="evidence" value="ECO:0007669"/>
    <property type="project" value="UniProtKB-KW"/>
</dbReference>
<evidence type="ECO:0000256" key="4">
    <source>
        <dbReference type="ARBA" id="ARBA00022448"/>
    </source>
</evidence>
<evidence type="ECO:0000256" key="1">
    <source>
        <dbReference type="ARBA" id="ARBA00004395"/>
    </source>
</evidence>
<dbReference type="SMART" id="SM00762">
    <property type="entry name" value="Cog4"/>
    <property type="match status" value="1"/>
</dbReference>
<dbReference type="GO" id="GO:0000139">
    <property type="term" value="C:Golgi membrane"/>
    <property type="evidence" value="ECO:0007669"/>
    <property type="project" value="UniProtKB-SubCell"/>
</dbReference>
<dbReference type="InterPro" id="IPR048682">
    <property type="entry name" value="COG4"/>
</dbReference>
<dbReference type="PANTHER" id="PTHR24016">
    <property type="entry name" value="CONSERVED OLIGOMERIC GOLGI COMPLEX SUBUNIT 4"/>
    <property type="match status" value="1"/>
</dbReference>
<keyword evidence="6" id="KW-0333">Golgi apparatus</keyword>
<dbReference type="PANTHER" id="PTHR24016:SF0">
    <property type="entry name" value="CONSERVED OLIGOMERIC GOLGI COMPLEX SUBUNIT 4"/>
    <property type="match status" value="1"/>
</dbReference>
<evidence type="ECO:0000259" key="9">
    <source>
        <dbReference type="SMART" id="SM00762"/>
    </source>
</evidence>